<accession>A0A6A5TWY6</accession>
<name>A0A6A5TWY6_9PLEO</name>
<gene>
    <name evidence="2" type="ORF">CC80DRAFT_413608</name>
</gene>
<proteinExistence type="predicted"/>
<dbReference type="OrthoDB" id="3596604at2759"/>
<feature type="transmembrane region" description="Helical" evidence="1">
    <location>
        <begin position="418"/>
        <end position="442"/>
    </location>
</feature>
<evidence type="ECO:0000256" key="1">
    <source>
        <dbReference type="SAM" id="Phobius"/>
    </source>
</evidence>
<protein>
    <submittedName>
        <fullName evidence="2">Uncharacterized protein</fullName>
    </submittedName>
</protein>
<keyword evidence="1" id="KW-0812">Transmembrane</keyword>
<reference evidence="2" key="1">
    <citation type="journal article" date="2020" name="Stud. Mycol.">
        <title>101 Dothideomycetes genomes: a test case for predicting lifestyles and emergence of pathogens.</title>
        <authorList>
            <person name="Haridas S."/>
            <person name="Albert R."/>
            <person name="Binder M."/>
            <person name="Bloem J."/>
            <person name="Labutti K."/>
            <person name="Salamov A."/>
            <person name="Andreopoulos B."/>
            <person name="Baker S."/>
            <person name="Barry K."/>
            <person name="Bills G."/>
            <person name="Bluhm B."/>
            <person name="Cannon C."/>
            <person name="Castanera R."/>
            <person name="Culley D."/>
            <person name="Daum C."/>
            <person name="Ezra D."/>
            <person name="Gonzalez J."/>
            <person name="Henrissat B."/>
            <person name="Kuo A."/>
            <person name="Liang C."/>
            <person name="Lipzen A."/>
            <person name="Lutzoni F."/>
            <person name="Magnuson J."/>
            <person name="Mondo S."/>
            <person name="Nolan M."/>
            <person name="Ohm R."/>
            <person name="Pangilinan J."/>
            <person name="Park H.-J."/>
            <person name="Ramirez L."/>
            <person name="Alfaro M."/>
            <person name="Sun H."/>
            <person name="Tritt A."/>
            <person name="Yoshinaga Y."/>
            <person name="Zwiers L.-H."/>
            <person name="Turgeon B."/>
            <person name="Goodwin S."/>
            <person name="Spatafora J."/>
            <person name="Crous P."/>
            <person name="Grigoriev I."/>
        </authorList>
    </citation>
    <scope>NUCLEOTIDE SEQUENCE</scope>
    <source>
        <strain evidence="2">CBS 675.92</strain>
    </source>
</reference>
<evidence type="ECO:0000313" key="2">
    <source>
        <dbReference type="EMBL" id="KAF1956229.1"/>
    </source>
</evidence>
<evidence type="ECO:0000313" key="3">
    <source>
        <dbReference type="Proteomes" id="UP000800035"/>
    </source>
</evidence>
<keyword evidence="1" id="KW-0472">Membrane</keyword>
<dbReference type="EMBL" id="ML976992">
    <property type="protein sequence ID" value="KAF1956229.1"/>
    <property type="molecule type" value="Genomic_DNA"/>
</dbReference>
<dbReference type="Proteomes" id="UP000800035">
    <property type="component" value="Unassembled WGS sequence"/>
</dbReference>
<sequence>MLGLSLGLGLNLASSLKRYAVILRWYLLTRRYVSLEVFDLILGLETLTKVGKLMVISLPGIGRNGPLKFLRRFPWFREGRDDGTRFTWIACMLWILVNIGAQVLVAALSLFWPVDPSSLPLQTWGNVTVANLTTWSADIPSEERWRNISSMHAAWLHGMEAMRYPTIDLDGRQVEDLNSLELESLSGTPLYKGDSFYEYRFYNRDPEHQFTSYVMSSRSIQARATCRELTVNGDIQGDNKNGMHIEVLKDEGRKLPKFLISAWSNGSLSWTASQNESCGPRCTGVTVVQNRDNYTIARTSVFICNSTLSKINASSEEFINLSPQDKEALHSNDAFARIAAGSIAWTGSKTRSDRQSQSYLGGSKWSPYEEVNKTTIEDLLSRFTIGAIAAFDDHGIRRYNLTNQPSRPTQGQQLQVDWPYVLGLMGGICLIQLVALIGLLAWGNKSIIRDESFFSLAMLLSPVVNRVGTHGMNLTGKELKQHPKLLWKRIKYDYTQGKDGEPNKVDVVFLGRGEYEVKRGWAPGIYT</sequence>
<keyword evidence="1" id="KW-1133">Transmembrane helix</keyword>
<keyword evidence="3" id="KW-1185">Reference proteome</keyword>
<organism evidence="2 3">
    <name type="scientific">Byssothecium circinans</name>
    <dbReference type="NCBI Taxonomy" id="147558"/>
    <lineage>
        <taxon>Eukaryota</taxon>
        <taxon>Fungi</taxon>
        <taxon>Dikarya</taxon>
        <taxon>Ascomycota</taxon>
        <taxon>Pezizomycotina</taxon>
        <taxon>Dothideomycetes</taxon>
        <taxon>Pleosporomycetidae</taxon>
        <taxon>Pleosporales</taxon>
        <taxon>Massarineae</taxon>
        <taxon>Massarinaceae</taxon>
        <taxon>Byssothecium</taxon>
    </lineage>
</organism>
<dbReference type="AlphaFoldDB" id="A0A6A5TWY6"/>